<accession>A0A4Q0SSW3</accession>
<sequence length="43" mass="4635">MELFASELLQQAEEDLAVRKQLAASAGADDFQLKEIGGWIGKG</sequence>
<protein>
    <submittedName>
        <fullName evidence="1">Uncharacterized protein</fullName>
    </submittedName>
</protein>
<name>A0A4Q0SSW3_9BACT</name>
<evidence type="ECO:0000313" key="1">
    <source>
        <dbReference type="EMBL" id="RXH54023.1"/>
    </source>
</evidence>
<reference evidence="1 2" key="1">
    <citation type="submission" date="2018-11" db="EMBL/GenBank/DDBJ databases">
        <authorList>
            <person name="Mardanov A.V."/>
            <person name="Ravin N.V."/>
            <person name="Dedysh S.N."/>
        </authorList>
    </citation>
    <scope>NUCLEOTIDE SEQUENCE [LARGE SCALE GENOMIC DNA]</scope>
    <source>
        <strain evidence="1 2">AF10</strain>
    </source>
</reference>
<proteinExistence type="predicted"/>
<organism evidence="1 2">
    <name type="scientific">Granulicella sibirica</name>
    <dbReference type="NCBI Taxonomy" id="2479048"/>
    <lineage>
        <taxon>Bacteria</taxon>
        <taxon>Pseudomonadati</taxon>
        <taxon>Acidobacteriota</taxon>
        <taxon>Terriglobia</taxon>
        <taxon>Terriglobales</taxon>
        <taxon>Acidobacteriaceae</taxon>
        <taxon>Granulicella</taxon>
    </lineage>
</organism>
<reference evidence="2" key="2">
    <citation type="submission" date="2019-02" db="EMBL/GenBank/DDBJ databases">
        <title>Granulicella sibirica sp. nov., a psychrotolerant acidobacterium isolated from an organic soil layer in forested tundra, West Siberia.</title>
        <authorList>
            <person name="Oshkin I.Y."/>
            <person name="Kulichevskaya I.S."/>
            <person name="Rijpstra W.I.C."/>
            <person name="Sinninghe Damste J.S."/>
            <person name="Rakitin A.L."/>
            <person name="Ravin N.V."/>
            <person name="Dedysh S.N."/>
        </authorList>
    </citation>
    <scope>NUCLEOTIDE SEQUENCE [LARGE SCALE GENOMIC DNA]</scope>
    <source>
        <strain evidence="2">AF10</strain>
    </source>
</reference>
<gene>
    <name evidence="1" type="ORF">GRAN_4992</name>
</gene>
<evidence type="ECO:0000313" key="2">
    <source>
        <dbReference type="Proteomes" id="UP000289437"/>
    </source>
</evidence>
<dbReference type="AlphaFoldDB" id="A0A4Q0SSW3"/>
<dbReference type="EMBL" id="RDSM01000006">
    <property type="protein sequence ID" value="RXH54023.1"/>
    <property type="molecule type" value="Genomic_DNA"/>
</dbReference>
<dbReference type="Proteomes" id="UP000289437">
    <property type="component" value="Unassembled WGS sequence"/>
</dbReference>
<keyword evidence="2" id="KW-1185">Reference proteome</keyword>
<comment type="caution">
    <text evidence="1">The sequence shown here is derived from an EMBL/GenBank/DDBJ whole genome shotgun (WGS) entry which is preliminary data.</text>
</comment>